<evidence type="ECO:0000259" key="3">
    <source>
        <dbReference type="SMART" id="SM00568"/>
    </source>
</evidence>
<feature type="compositionally biased region" description="Basic residues" evidence="1">
    <location>
        <begin position="143"/>
        <end position="154"/>
    </location>
</feature>
<feature type="compositionally biased region" description="Low complexity" evidence="1">
    <location>
        <begin position="18"/>
        <end position="31"/>
    </location>
</feature>
<dbReference type="PANTHER" id="PTHR23319:SF4">
    <property type="entry name" value="GRAM DOMAIN CONTAINING 1B, ISOFORM E"/>
    <property type="match status" value="1"/>
</dbReference>
<dbReference type="GO" id="GO:0140268">
    <property type="term" value="C:endoplasmic reticulum-plasma membrane contact site"/>
    <property type="evidence" value="ECO:0007669"/>
    <property type="project" value="TreeGrafter"/>
</dbReference>
<name>A0A9Q0RKW8_BLOTA</name>
<dbReference type="InterPro" id="IPR051482">
    <property type="entry name" value="Cholesterol_transport"/>
</dbReference>
<proteinExistence type="predicted"/>
<comment type="caution">
    <text evidence="4">The sequence shown here is derived from an EMBL/GenBank/DDBJ whole genome shotgun (WGS) entry which is preliminary data.</text>
</comment>
<feature type="compositionally biased region" description="Polar residues" evidence="1">
    <location>
        <begin position="46"/>
        <end position="59"/>
    </location>
</feature>
<dbReference type="GO" id="GO:0032934">
    <property type="term" value="F:sterol binding"/>
    <property type="evidence" value="ECO:0007669"/>
    <property type="project" value="TreeGrafter"/>
</dbReference>
<feature type="domain" description="GRAM" evidence="3">
    <location>
        <begin position="194"/>
        <end position="261"/>
    </location>
</feature>
<feature type="transmembrane region" description="Helical" evidence="2">
    <location>
        <begin position="462"/>
        <end position="484"/>
    </location>
</feature>
<feature type="region of interest" description="Disordered" evidence="1">
    <location>
        <begin position="95"/>
        <end position="163"/>
    </location>
</feature>
<dbReference type="GO" id="GO:0032366">
    <property type="term" value="P:intracellular sterol transport"/>
    <property type="evidence" value="ECO:0007669"/>
    <property type="project" value="TreeGrafter"/>
</dbReference>
<dbReference type="Gene3D" id="2.30.29.30">
    <property type="entry name" value="Pleckstrin-homology domain (PH domain)/Phosphotyrosine-binding domain (PTB)"/>
    <property type="match status" value="1"/>
</dbReference>
<feature type="region of interest" description="Disordered" evidence="1">
    <location>
        <begin position="18"/>
        <end position="64"/>
    </location>
</feature>
<dbReference type="GO" id="GO:0120015">
    <property type="term" value="F:sterol transfer activity"/>
    <property type="evidence" value="ECO:0007669"/>
    <property type="project" value="TreeGrafter"/>
</dbReference>
<evidence type="ECO:0000256" key="1">
    <source>
        <dbReference type="SAM" id="MobiDB-lite"/>
    </source>
</evidence>
<evidence type="ECO:0000313" key="5">
    <source>
        <dbReference type="Proteomes" id="UP001142055"/>
    </source>
</evidence>
<feature type="compositionally biased region" description="Low complexity" evidence="1">
    <location>
        <begin position="369"/>
        <end position="380"/>
    </location>
</feature>
<dbReference type="Proteomes" id="UP001142055">
    <property type="component" value="Chromosome 3"/>
</dbReference>
<gene>
    <name evidence="4" type="ORF">RDWZM_009326</name>
</gene>
<dbReference type="AlphaFoldDB" id="A0A9Q0RKW8"/>
<keyword evidence="2" id="KW-0472">Membrane</keyword>
<dbReference type="GO" id="GO:0005886">
    <property type="term" value="C:plasma membrane"/>
    <property type="evidence" value="ECO:0007669"/>
    <property type="project" value="TreeGrafter"/>
</dbReference>
<sequence>MSFNQDIARYMAAAAAAASSPSSSSSSSPMSNLVSNKTKKSHKPSTQRLLSFPSESPTRTLKFKTGSASSLESIVYSSEMLPADPETTCSANRYRSQISTSSSSGSSIRSLTVGDESSSSIPHKSNGRSHKKNSHHNSSGKNYHSKRCHKKGKKNSNAGSVNLDVFDSSKERSKSTSSGTWFNFLLPSYRSRLSQFQGTFMDIPANEKLVDDFLCALHREILLQGRIYLAINYIAFYSNILGYETIVTLPYRDIKSINKATTIKLFPNAIEVVTNDGLKYFFTSFVSRDRAFKVMKLLWLNAISLQPTDRIEWSVICKLIQESYAISNVNLNKLEDSDLEDDLLKGKTVRKQLKIKKERQLEETRNHTESISTEPSSSSLELEKPEDDDSDISGSLLKNTIDDSFDEVDSNANIQTFRSPMPIITRRSRLWSIPDNIFHYFITTGNWITSNIFNAFSTERQLYTFTLFFIILLVLMQVVVNVWLNSYDRRLIQYQKTIEQLIVLKNTKTNQT</sequence>
<evidence type="ECO:0000313" key="4">
    <source>
        <dbReference type="EMBL" id="KAJ6218169.1"/>
    </source>
</evidence>
<accession>A0A9Q0RKW8</accession>
<keyword evidence="2" id="KW-0812">Transmembrane</keyword>
<evidence type="ECO:0000256" key="2">
    <source>
        <dbReference type="SAM" id="Phobius"/>
    </source>
</evidence>
<dbReference type="SMART" id="SM00568">
    <property type="entry name" value="GRAM"/>
    <property type="match status" value="1"/>
</dbReference>
<reference evidence="4" key="1">
    <citation type="submission" date="2022-12" db="EMBL/GenBank/DDBJ databases">
        <title>Genome assemblies of Blomia tropicalis.</title>
        <authorList>
            <person name="Cui Y."/>
        </authorList>
    </citation>
    <scope>NUCLEOTIDE SEQUENCE</scope>
    <source>
        <tissue evidence="4">Adult mites</tissue>
    </source>
</reference>
<dbReference type="InterPro" id="IPR004182">
    <property type="entry name" value="GRAM"/>
</dbReference>
<organism evidence="4 5">
    <name type="scientific">Blomia tropicalis</name>
    <name type="common">Mite</name>
    <dbReference type="NCBI Taxonomy" id="40697"/>
    <lineage>
        <taxon>Eukaryota</taxon>
        <taxon>Metazoa</taxon>
        <taxon>Ecdysozoa</taxon>
        <taxon>Arthropoda</taxon>
        <taxon>Chelicerata</taxon>
        <taxon>Arachnida</taxon>
        <taxon>Acari</taxon>
        <taxon>Acariformes</taxon>
        <taxon>Sarcoptiformes</taxon>
        <taxon>Astigmata</taxon>
        <taxon>Glycyphagoidea</taxon>
        <taxon>Echimyopodidae</taxon>
        <taxon>Blomia</taxon>
    </lineage>
</organism>
<dbReference type="GO" id="GO:0005789">
    <property type="term" value="C:endoplasmic reticulum membrane"/>
    <property type="evidence" value="ECO:0007669"/>
    <property type="project" value="TreeGrafter"/>
</dbReference>
<feature type="compositionally biased region" description="Low complexity" evidence="1">
    <location>
        <begin position="95"/>
        <end position="110"/>
    </location>
</feature>
<keyword evidence="2" id="KW-1133">Transmembrane helix</keyword>
<feature type="compositionally biased region" description="Basic residues" evidence="1">
    <location>
        <begin position="125"/>
        <end position="135"/>
    </location>
</feature>
<dbReference type="PANTHER" id="PTHR23319">
    <property type="entry name" value="GRAM DOMAIN CONTAINING 1B, ISOFORM E"/>
    <property type="match status" value="1"/>
</dbReference>
<dbReference type="CDD" id="cd13220">
    <property type="entry name" value="PH-GRAM_GRAMDC"/>
    <property type="match status" value="1"/>
</dbReference>
<keyword evidence="5" id="KW-1185">Reference proteome</keyword>
<feature type="compositionally biased region" description="Basic and acidic residues" evidence="1">
    <location>
        <begin position="359"/>
        <end position="368"/>
    </location>
</feature>
<dbReference type="Pfam" id="PF02893">
    <property type="entry name" value="GRAM"/>
    <property type="match status" value="1"/>
</dbReference>
<dbReference type="InterPro" id="IPR011993">
    <property type="entry name" value="PH-like_dom_sf"/>
</dbReference>
<dbReference type="EMBL" id="JAPWDV010000003">
    <property type="protein sequence ID" value="KAJ6218169.1"/>
    <property type="molecule type" value="Genomic_DNA"/>
</dbReference>
<protein>
    <recommendedName>
        <fullName evidence="3">GRAM domain-containing protein</fullName>
    </recommendedName>
</protein>
<feature type="region of interest" description="Disordered" evidence="1">
    <location>
        <begin position="359"/>
        <end position="393"/>
    </location>
</feature>